<dbReference type="AlphaFoldDB" id="A0A0D0Q139"/>
<comment type="caution">
    <text evidence="2">The sequence shown here is derived from an EMBL/GenBank/DDBJ whole genome shotgun (WGS) entry which is preliminary data.</text>
</comment>
<feature type="region of interest" description="Disordered" evidence="1">
    <location>
        <begin position="81"/>
        <end position="104"/>
    </location>
</feature>
<name>A0A0D0Q139_KITGR</name>
<evidence type="ECO:0000256" key="1">
    <source>
        <dbReference type="SAM" id="MobiDB-lite"/>
    </source>
</evidence>
<evidence type="ECO:0000313" key="3">
    <source>
        <dbReference type="Proteomes" id="UP000032066"/>
    </source>
</evidence>
<gene>
    <name evidence="2" type="ORF">TR51_00515</name>
</gene>
<organism evidence="2 3">
    <name type="scientific">Kitasatospora griseola</name>
    <name type="common">Streptomyces griseolosporeus</name>
    <dbReference type="NCBI Taxonomy" id="2064"/>
    <lineage>
        <taxon>Bacteria</taxon>
        <taxon>Bacillati</taxon>
        <taxon>Actinomycetota</taxon>
        <taxon>Actinomycetes</taxon>
        <taxon>Kitasatosporales</taxon>
        <taxon>Streptomycetaceae</taxon>
        <taxon>Kitasatospora</taxon>
    </lineage>
</organism>
<dbReference type="RefSeq" id="WP_043907242.1">
    <property type="nucleotide sequence ID" value="NZ_JXZB01000001.1"/>
</dbReference>
<dbReference type="Proteomes" id="UP000032066">
    <property type="component" value="Unassembled WGS sequence"/>
</dbReference>
<dbReference type="EMBL" id="JXZB01000001">
    <property type="protein sequence ID" value="KIQ66207.1"/>
    <property type="molecule type" value="Genomic_DNA"/>
</dbReference>
<accession>A0A0D0Q139</accession>
<reference evidence="2 3" key="1">
    <citation type="submission" date="2015-02" db="EMBL/GenBank/DDBJ databases">
        <title>Draft genome sequence of Kitasatospora griseola MF730-N6, a bafilomycin, terpentecin and satosporin producer.</title>
        <authorList>
            <person name="Arens J.C."/>
            <person name="Haltli B."/>
            <person name="Kerr R.G."/>
        </authorList>
    </citation>
    <scope>NUCLEOTIDE SEQUENCE [LARGE SCALE GENOMIC DNA]</scope>
    <source>
        <strain evidence="2 3">MF730-N6</strain>
    </source>
</reference>
<protein>
    <submittedName>
        <fullName evidence="2">Uncharacterized protein</fullName>
    </submittedName>
</protein>
<keyword evidence="3" id="KW-1185">Reference proteome</keyword>
<feature type="region of interest" description="Disordered" evidence="1">
    <location>
        <begin position="1"/>
        <end position="29"/>
    </location>
</feature>
<dbReference type="PATRIC" id="fig|2064.6.peg.119"/>
<proteinExistence type="predicted"/>
<sequence>MAVEGRTARLLVDDGGESAPESTVEPWTDACWIPPGGVFALVTPAPDEDGPWAGPLRPHELFPVARRPDSVTVRPHGACHCPTDGAGTPVDARDWDCPERPPAC</sequence>
<feature type="compositionally biased region" description="Basic and acidic residues" evidence="1">
    <location>
        <begin position="91"/>
        <end position="104"/>
    </location>
</feature>
<dbReference type="OrthoDB" id="4329452at2"/>
<dbReference type="STRING" id="2064.TR51_00515"/>
<evidence type="ECO:0000313" key="2">
    <source>
        <dbReference type="EMBL" id="KIQ66207.1"/>
    </source>
</evidence>